<dbReference type="PANTHER" id="PTHR43685">
    <property type="entry name" value="GLYCOSYLTRANSFERASE"/>
    <property type="match status" value="1"/>
</dbReference>
<accession>A0A1I0XCQ6</accession>
<dbReference type="EMBL" id="FOKK01000003">
    <property type="protein sequence ID" value="SFA98477.1"/>
    <property type="molecule type" value="Genomic_DNA"/>
</dbReference>
<proteinExistence type="predicted"/>
<keyword evidence="2" id="KW-0808">Transferase</keyword>
<dbReference type="Gene3D" id="3.90.550.10">
    <property type="entry name" value="Spore Coat Polysaccharide Biosynthesis Protein SpsA, Chain A"/>
    <property type="match status" value="1"/>
</dbReference>
<dbReference type="STRING" id="237018.SAMN04489723_10397"/>
<name>A0A1I0XCQ6_9BACT</name>
<evidence type="ECO:0000313" key="2">
    <source>
        <dbReference type="EMBL" id="SFA98477.1"/>
    </source>
</evidence>
<dbReference type="InterPro" id="IPR050834">
    <property type="entry name" value="Glycosyltransf_2"/>
</dbReference>
<dbReference type="GO" id="GO:0016740">
    <property type="term" value="F:transferase activity"/>
    <property type="evidence" value="ECO:0007669"/>
    <property type="project" value="UniProtKB-KW"/>
</dbReference>
<evidence type="ECO:0000313" key="3">
    <source>
        <dbReference type="Proteomes" id="UP000198790"/>
    </source>
</evidence>
<dbReference type="Proteomes" id="UP000198790">
    <property type="component" value="Unassembled WGS sequence"/>
</dbReference>
<dbReference type="InterPro" id="IPR029044">
    <property type="entry name" value="Nucleotide-diphossugar_trans"/>
</dbReference>
<evidence type="ECO:0000259" key="1">
    <source>
        <dbReference type="Pfam" id="PF00535"/>
    </source>
</evidence>
<organism evidence="2 3">
    <name type="scientific">Algoriphagus aquimarinus</name>
    <dbReference type="NCBI Taxonomy" id="237018"/>
    <lineage>
        <taxon>Bacteria</taxon>
        <taxon>Pseudomonadati</taxon>
        <taxon>Bacteroidota</taxon>
        <taxon>Cytophagia</taxon>
        <taxon>Cytophagales</taxon>
        <taxon>Cyclobacteriaceae</taxon>
        <taxon>Algoriphagus</taxon>
    </lineage>
</organism>
<feature type="domain" description="Glycosyltransferase 2-like" evidence="1">
    <location>
        <begin position="8"/>
        <end position="155"/>
    </location>
</feature>
<dbReference type="InterPro" id="IPR001173">
    <property type="entry name" value="Glyco_trans_2-like"/>
</dbReference>
<keyword evidence="3" id="KW-1185">Reference proteome</keyword>
<dbReference type="PANTHER" id="PTHR43685:SF2">
    <property type="entry name" value="GLYCOSYLTRANSFERASE 2-LIKE DOMAIN-CONTAINING PROTEIN"/>
    <property type="match status" value="1"/>
</dbReference>
<reference evidence="2 3" key="1">
    <citation type="submission" date="2016-10" db="EMBL/GenBank/DDBJ databases">
        <authorList>
            <person name="de Groot N.N."/>
        </authorList>
    </citation>
    <scope>NUCLEOTIDE SEQUENCE [LARGE SCALE GENOMIC DNA]</scope>
    <source>
        <strain evidence="2 3">DSM 23399</strain>
    </source>
</reference>
<dbReference type="RefSeq" id="WP_092895035.1">
    <property type="nucleotide sequence ID" value="NZ_FOKK01000003.1"/>
</dbReference>
<dbReference type="Pfam" id="PF00535">
    <property type="entry name" value="Glycos_transf_2"/>
    <property type="match status" value="1"/>
</dbReference>
<dbReference type="SUPFAM" id="SSF53448">
    <property type="entry name" value="Nucleotide-diphospho-sugar transferases"/>
    <property type="match status" value="1"/>
</dbReference>
<dbReference type="OrthoDB" id="396512at2"/>
<protein>
    <submittedName>
        <fullName evidence="2">Glycosyl transferase family 2</fullName>
    </submittedName>
</protein>
<sequence>MKFTNRVTIICIAFNHEKWVEKALISVLLQDFEDRELIIVDNGSKDRTPDIIKEWVKNNTDKLPVTAIYKSKSEPYCQLFNEVLSRVESEFVVDLSGDDFLYENHLSLSIAKLQQTPTGAFVFSDAMILDENGEQSTFYKREDYKELAEVTQANRMYEILIRRSYISAPTVVFNTDLLKQIGGYDASLAYEDFDVQLRLSRDFSIVFSEHIGVLKRKHGDSLSASQYQRYQSKMLPSTLRVCEKIKEMNKSSIENDALAERILFELKHTLWSANFEVAKGFVKLAEEMNIQGIQFNLFKLWLRVRLDISWLYVNLT</sequence>
<dbReference type="CDD" id="cd00761">
    <property type="entry name" value="Glyco_tranf_GTA_type"/>
    <property type="match status" value="1"/>
</dbReference>
<dbReference type="AlphaFoldDB" id="A0A1I0XCQ6"/>
<gene>
    <name evidence="2" type="ORF">SAMN04489723_10397</name>
</gene>